<proteinExistence type="predicted"/>
<keyword evidence="1 3" id="KW-0378">Hydrolase</keyword>
<dbReference type="InterPro" id="IPR013094">
    <property type="entry name" value="AB_hydrolase_3"/>
</dbReference>
<dbReference type="PANTHER" id="PTHR48081">
    <property type="entry name" value="AB HYDROLASE SUPERFAMILY PROTEIN C4A8.06C"/>
    <property type="match status" value="1"/>
</dbReference>
<evidence type="ECO:0000259" key="2">
    <source>
        <dbReference type="Pfam" id="PF07859"/>
    </source>
</evidence>
<dbReference type="GO" id="GO:0016787">
    <property type="term" value="F:hydrolase activity"/>
    <property type="evidence" value="ECO:0007669"/>
    <property type="project" value="UniProtKB-KW"/>
</dbReference>
<dbReference type="InterPro" id="IPR029058">
    <property type="entry name" value="AB_hydrolase_fold"/>
</dbReference>
<sequence length="288" mass="31656">MKENRLYGKFETQNELDAEYDVEKAVPNFEEYISSYQKNSDQVRALLNKRISLPYGATKMETLTIYPADTPNAPVLLFIHGGYWRLGIGDDYDFVAAGPTKAGFTVVIITYALAPAVNIPEMTRQIRSSIAWTVKNIAAYNGNADQLYVAGHSAGAHLAAMALSTRWADYGLPMDIIKGMLLISGLYDLESVAQTFVQPAVRITAEHILWYSPIRLLKPGSIPVIVAWGDQETAAFKEQSANYSQALKSAGNPCSELIAPGKNHFSILNEFETANGLLTRAILSFINA</sequence>
<dbReference type="Gene3D" id="3.40.50.1820">
    <property type="entry name" value="alpha/beta hydrolase"/>
    <property type="match status" value="1"/>
</dbReference>
<dbReference type="Proteomes" id="UP001500582">
    <property type="component" value="Unassembled WGS sequence"/>
</dbReference>
<accession>A0ABP8GFW9</accession>
<protein>
    <submittedName>
        <fullName evidence="3">Alpha/beta hydrolase</fullName>
    </submittedName>
</protein>
<organism evidence="3 4">
    <name type="scientific">Mucilaginibacter gynuensis</name>
    <dbReference type="NCBI Taxonomy" id="1302236"/>
    <lineage>
        <taxon>Bacteria</taxon>
        <taxon>Pseudomonadati</taxon>
        <taxon>Bacteroidota</taxon>
        <taxon>Sphingobacteriia</taxon>
        <taxon>Sphingobacteriales</taxon>
        <taxon>Sphingobacteriaceae</taxon>
        <taxon>Mucilaginibacter</taxon>
    </lineage>
</organism>
<dbReference type="InterPro" id="IPR050300">
    <property type="entry name" value="GDXG_lipolytic_enzyme"/>
</dbReference>
<evidence type="ECO:0000313" key="3">
    <source>
        <dbReference type="EMBL" id="GAA4323468.1"/>
    </source>
</evidence>
<dbReference type="EMBL" id="BAABFT010000005">
    <property type="protein sequence ID" value="GAA4323468.1"/>
    <property type="molecule type" value="Genomic_DNA"/>
</dbReference>
<name>A0ABP8GFW9_9SPHI</name>
<gene>
    <name evidence="3" type="ORF">GCM10023149_24430</name>
</gene>
<dbReference type="PANTHER" id="PTHR48081:SF33">
    <property type="entry name" value="KYNURENINE FORMAMIDASE"/>
    <property type="match status" value="1"/>
</dbReference>
<dbReference type="SUPFAM" id="SSF53474">
    <property type="entry name" value="alpha/beta-Hydrolases"/>
    <property type="match status" value="1"/>
</dbReference>
<reference evidence="4" key="1">
    <citation type="journal article" date="2019" name="Int. J. Syst. Evol. Microbiol.">
        <title>The Global Catalogue of Microorganisms (GCM) 10K type strain sequencing project: providing services to taxonomists for standard genome sequencing and annotation.</title>
        <authorList>
            <consortium name="The Broad Institute Genomics Platform"/>
            <consortium name="The Broad Institute Genome Sequencing Center for Infectious Disease"/>
            <person name="Wu L."/>
            <person name="Ma J."/>
        </authorList>
    </citation>
    <scope>NUCLEOTIDE SEQUENCE [LARGE SCALE GENOMIC DNA]</scope>
    <source>
        <strain evidence="4">JCM 17705</strain>
    </source>
</reference>
<dbReference type="RefSeq" id="WP_345211362.1">
    <property type="nucleotide sequence ID" value="NZ_BAABFT010000005.1"/>
</dbReference>
<dbReference type="Pfam" id="PF07859">
    <property type="entry name" value="Abhydrolase_3"/>
    <property type="match status" value="1"/>
</dbReference>
<evidence type="ECO:0000256" key="1">
    <source>
        <dbReference type="ARBA" id="ARBA00022801"/>
    </source>
</evidence>
<feature type="domain" description="Alpha/beta hydrolase fold-3" evidence="2">
    <location>
        <begin position="76"/>
        <end position="264"/>
    </location>
</feature>
<comment type="caution">
    <text evidence="3">The sequence shown here is derived from an EMBL/GenBank/DDBJ whole genome shotgun (WGS) entry which is preliminary data.</text>
</comment>
<evidence type="ECO:0000313" key="4">
    <source>
        <dbReference type="Proteomes" id="UP001500582"/>
    </source>
</evidence>
<keyword evidence="4" id="KW-1185">Reference proteome</keyword>